<gene>
    <name evidence="6" type="ORF">E4T21_15725</name>
</gene>
<dbReference type="PANTHER" id="PTHR43537">
    <property type="entry name" value="TRANSCRIPTIONAL REGULATOR, GNTR FAMILY"/>
    <property type="match status" value="1"/>
</dbReference>
<evidence type="ECO:0000259" key="5">
    <source>
        <dbReference type="PROSITE" id="PS50949"/>
    </source>
</evidence>
<dbReference type="Gene3D" id="1.20.120.530">
    <property type="entry name" value="GntR ligand-binding domain-like"/>
    <property type="match status" value="1"/>
</dbReference>
<evidence type="ECO:0000313" key="7">
    <source>
        <dbReference type="Proteomes" id="UP000324285"/>
    </source>
</evidence>
<evidence type="ECO:0000256" key="4">
    <source>
        <dbReference type="SAM" id="Coils"/>
    </source>
</evidence>
<organism evidence="6 7">
    <name type="scientific">Halomonas binhaiensis</name>
    <dbReference type="NCBI Taxonomy" id="2562282"/>
    <lineage>
        <taxon>Bacteria</taxon>
        <taxon>Pseudomonadati</taxon>
        <taxon>Pseudomonadota</taxon>
        <taxon>Gammaproteobacteria</taxon>
        <taxon>Oceanospirillales</taxon>
        <taxon>Halomonadaceae</taxon>
        <taxon>Halomonas</taxon>
    </lineage>
</organism>
<dbReference type="InterPro" id="IPR011711">
    <property type="entry name" value="GntR_C"/>
</dbReference>
<dbReference type="GO" id="GO:0003700">
    <property type="term" value="F:DNA-binding transcription factor activity"/>
    <property type="evidence" value="ECO:0007669"/>
    <property type="project" value="InterPro"/>
</dbReference>
<accession>A0A856QW27</accession>
<dbReference type="CDD" id="cd07377">
    <property type="entry name" value="WHTH_GntR"/>
    <property type="match status" value="1"/>
</dbReference>
<dbReference type="AlphaFoldDB" id="A0A856QW27"/>
<keyword evidence="1" id="KW-0805">Transcription regulation</keyword>
<dbReference type="InterPro" id="IPR036388">
    <property type="entry name" value="WH-like_DNA-bd_sf"/>
</dbReference>
<keyword evidence="2" id="KW-0238">DNA-binding</keyword>
<dbReference type="PANTHER" id="PTHR43537:SF50">
    <property type="entry name" value="TRANSCRIPTIONAL REGULATORY PROTEIN"/>
    <property type="match status" value="1"/>
</dbReference>
<dbReference type="InterPro" id="IPR036390">
    <property type="entry name" value="WH_DNA-bd_sf"/>
</dbReference>
<evidence type="ECO:0000256" key="2">
    <source>
        <dbReference type="ARBA" id="ARBA00023125"/>
    </source>
</evidence>
<dbReference type="KEGG" id="hbh:E4T21_15725"/>
<evidence type="ECO:0000313" key="6">
    <source>
        <dbReference type="EMBL" id="QEM84151.2"/>
    </source>
</evidence>
<keyword evidence="4" id="KW-0175">Coiled coil</keyword>
<dbReference type="SMART" id="SM00895">
    <property type="entry name" value="FCD"/>
    <property type="match status" value="1"/>
</dbReference>
<sequence>MTMDSNATSAVDAASHRRRIQSTSLAQEAYQVLQQMIVHGELPPGARIVEPALCEQLGISRTPLREALSMLASDGLVTPRRNRNAMVSLIDPQELEHLFEVEAGIESLAVSLAAERMTKTELKQLETLQEQLEKLLEKGDRDAYFALNQRIHGLLVAGAKNPVLEETHRRLLGRLERARYLALDRIGRWSESTDEHRAILEALKTRDGERARQLLSDHVRHTGDAIAAINREPKGNDGNDNTPQASDT</sequence>
<dbReference type="SUPFAM" id="SSF46785">
    <property type="entry name" value="Winged helix' DNA-binding domain"/>
    <property type="match status" value="1"/>
</dbReference>
<feature type="coiled-coil region" evidence="4">
    <location>
        <begin position="115"/>
        <end position="142"/>
    </location>
</feature>
<keyword evidence="7" id="KW-1185">Reference proteome</keyword>
<name>A0A856QW27_9GAMM</name>
<dbReference type="RefSeq" id="WP_205423403.1">
    <property type="nucleotide sequence ID" value="NZ_CP038437.2"/>
</dbReference>
<dbReference type="Proteomes" id="UP000324285">
    <property type="component" value="Chromosome"/>
</dbReference>
<dbReference type="InterPro" id="IPR008920">
    <property type="entry name" value="TF_FadR/GntR_C"/>
</dbReference>
<keyword evidence="3" id="KW-0804">Transcription</keyword>
<dbReference type="Gene3D" id="1.10.10.10">
    <property type="entry name" value="Winged helix-like DNA-binding domain superfamily/Winged helix DNA-binding domain"/>
    <property type="match status" value="1"/>
</dbReference>
<dbReference type="SUPFAM" id="SSF48008">
    <property type="entry name" value="GntR ligand-binding domain-like"/>
    <property type="match status" value="1"/>
</dbReference>
<evidence type="ECO:0000256" key="3">
    <source>
        <dbReference type="ARBA" id="ARBA00023163"/>
    </source>
</evidence>
<dbReference type="EMBL" id="CP038437">
    <property type="protein sequence ID" value="QEM84151.2"/>
    <property type="molecule type" value="Genomic_DNA"/>
</dbReference>
<proteinExistence type="predicted"/>
<dbReference type="Pfam" id="PF00392">
    <property type="entry name" value="GntR"/>
    <property type="match status" value="1"/>
</dbReference>
<dbReference type="SMART" id="SM00345">
    <property type="entry name" value="HTH_GNTR"/>
    <property type="match status" value="1"/>
</dbReference>
<dbReference type="PROSITE" id="PS50949">
    <property type="entry name" value="HTH_GNTR"/>
    <property type="match status" value="1"/>
</dbReference>
<feature type="domain" description="HTH gntR-type" evidence="5">
    <location>
        <begin position="23"/>
        <end position="90"/>
    </location>
</feature>
<protein>
    <submittedName>
        <fullName evidence="6">GntR family transcriptional regulator</fullName>
    </submittedName>
</protein>
<dbReference type="Pfam" id="PF07729">
    <property type="entry name" value="FCD"/>
    <property type="match status" value="1"/>
</dbReference>
<dbReference type="GO" id="GO:0003677">
    <property type="term" value="F:DNA binding"/>
    <property type="evidence" value="ECO:0007669"/>
    <property type="project" value="UniProtKB-KW"/>
</dbReference>
<evidence type="ECO:0000256" key="1">
    <source>
        <dbReference type="ARBA" id="ARBA00023015"/>
    </source>
</evidence>
<reference evidence="6" key="1">
    <citation type="submission" date="2021-02" db="EMBL/GenBank/DDBJ databases">
        <title>Strain Y2R2, a novel species of the genus Halomonas.</title>
        <authorList>
            <person name="Huang H."/>
        </authorList>
    </citation>
    <scope>NUCLEOTIDE SEQUENCE</scope>
    <source>
        <strain evidence="6">Y2R2</strain>
    </source>
</reference>
<dbReference type="InterPro" id="IPR000524">
    <property type="entry name" value="Tscrpt_reg_HTH_GntR"/>
</dbReference>
<dbReference type="PRINTS" id="PR00035">
    <property type="entry name" value="HTHGNTR"/>
</dbReference>